<dbReference type="Proteomes" id="UP001527866">
    <property type="component" value="Unassembled WGS sequence"/>
</dbReference>
<feature type="domain" description="DUF4440" evidence="2">
    <location>
        <begin position="9"/>
        <end position="124"/>
    </location>
</feature>
<dbReference type="SUPFAM" id="SSF54427">
    <property type="entry name" value="NTF2-like"/>
    <property type="match status" value="1"/>
</dbReference>
<dbReference type="RefSeq" id="WP_270689560.1">
    <property type="nucleotide sequence ID" value="NZ_JAQFWQ010000110.1"/>
</dbReference>
<comment type="caution">
    <text evidence="3">The sequence shown here is derived from an EMBL/GenBank/DDBJ whole genome shotgun (WGS) entry which is preliminary data.</text>
</comment>
<evidence type="ECO:0000259" key="2">
    <source>
        <dbReference type="Pfam" id="PF14534"/>
    </source>
</evidence>
<reference evidence="3 4" key="1">
    <citation type="submission" date="2023-01" db="EMBL/GenBank/DDBJ databases">
        <title>Draft genome sequence of Nocardiopsis sp. RSe5-2 isolated from halophytes.</title>
        <authorList>
            <person name="Duangmal K."/>
            <person name="Chantavorakit T."/>
        </authorList>
    </citation>
    <scope>NUCLEOTIDE SEQUENCE [LARGE SCALE GENOMIC DNA]</scope>
    <source>
        <strain evidence="3 4">RSe5-2</strain>
    </source>
</reference>
<gene>
    <name evidence="3" type="ORF">O4J56_26570</name>
</gene>
<name>A0ABT4UB92_9ACTN</name>
<feature type="region of interest" description="Disordered" evidence="1">
    <location>
        <begin position="127"/>
        <end position="161"/>
    </location>
</feature>
<evidence type="ECO:0000256" key="1">
    <source>
        <dbReference type="SAM" id="MobiDB-lite"/>
    </source>
</evidence>
<sequence length="161" mass="17957">MDEKQRQEIRDLIAELTRLWVAHDMDAWGACFTEDADFVTHRGLWWRTRRENVEGHKDVPASVIAQKSAYTQEIVSIQAITPDTALVHTVWTWPGHRLPGGRPPEDRSGLITLVLVRRGGSWLIRAAHNTRTNGTDDSAPQRRGTAPASAGRPLPPAFPAP</sequence>
<dbReference type="EMBL" id="JAQFWQ010000110">
    <property type="protein sequence ID" value="MDA2814241.1"/>
    <property type="molecule type" value="Genomic_DNA"/>
</dbReference>
<dbReference type="InterPro" id="IPR011944">
    <property type="entry name" value="Steroid_delta5-4_isomerase"/>
</dbReference>
<dbReference type="InterPro" id="IPR032710">
    <property type="entry name" value="NTF2-like_dom_sf"/>
</dbReference>
<dbReference type="Pfam" id="PF14534">
    <property type="entry name" value="DUF4440"/>
    <property type="match status" value="1"/>
</dbReference>
<dbReference type="CDD" id="cd00531">
    <property type="entry name" value="NTF2_like"/>
    <property type="match status" value="1"/>
</dbReference>
<proteinExistence type="predicted"/>
<feature type="compositionally biased region" description="Polar residues" evidence="1">
    <location>
        <begin position="129"/>
        <end position="138"/>
    </location>
</feature>
<evidence type="ECO:0000313" key="3">
    <source>
        <dbReference type="EMBL" id="MDA2814241.1"/>
    </source>
</evidence>
<dbReference type="NCBIfam" id="TIGR02246">
    <property type="entry name" value="SgcJ/EcaC family oxidoreductase"/>
    <property type="match status" value="1"/>
</dbReference>
<dbReference type="InterPro" id="IPR027843">
    <property type="entry name" value="DUF4440"/>
</dbReference>
<evidence type="ECO:0000313" key="4">
    <source>
        <dbReference type="Proteomes" id="UP001527866"/>
    </source>
</evidence>
<dbReference type="Gene3D" id="3.10.450.50">
    <property type="match status" value="1"/>
</dbReference>
<accession>A0ABT4UB92</accession>
<organism evidence="3 4">
    <name type="scientific">Nocardiopsis endophytica</name>
    <dbReference type="NCBI Taxonomy" id="3018445"/>
    <lineage>
        <taxon>Bacteria</taxon>
        <taxon>Bacillati</taxon>
        <taxon>Actinomycetota</taxon>
        <taxon>Actinomycetes</taxon>
        <taxon>Streptosporangiales</taxon>
        <taxon>Nocardiopsidaceae</taxon>
        <taxon>Nocardiopsis</taxon>
    </lineage>
</organism>
<protein>
    <submittedName>
        <fullName evidence="3">SgcJ/EcaC family oxidoreductase</fullName>
    </submittedName>
</protein>
<keyword evidence="4" id="KW-1185">Reference proteome</keyword>